<dbReference type="GO" id="GO:0046872">
    <property type="term" value="F:metal ion binding"/>
    <property type="evidence" value="ECO:0007669"/>
    <property type="project" value="UniProtKB-KW"/>
</dbReference>
<organism evidence="8 9">
    <name type="scientific">Halocatena pleomorpha</name>
    <dbReference type="NCBI Taxonomy" id="1785090"/>
    <lineage>
        <taxon>Archaea</taxon>
        <taxon>Methanobacteriati</taxon>
        <taxon>Methanobacteriota</taxon>
        <taxon>Stenosarchaea group</taxon>
        <taxon>Halobacteria</taxon>
        <taxon>Halobacteriales</taxon>
        <taxon>Natronomonadaceae</taxon>
        <taxon>Halocatena</taxon>
    </lineage>
</organism>
<evidence type="ECO:0000259" key="7">
    <source>
        <dbReference type="Pfam" id="PF01850"/>
    </source>
</evidence>
<keyword evidence="3" id="KW-0479">Metal-binding</keyword>
<comment type="cofactor">
    <cofactor evidence="1">
        <name>Mg(2+)</name>
        <dbReference type="ChEBI" id="CHEBI:18420"/>
    </cofactor>
</comment>
<evidence type="ECO:0000256" key="3">
    <source>
        <dbReference type="ARBA" id="ARBA00022723"/>
    </source>
</evidence>
<proteinExistence type="inferred from homology"/>
<evidence type="ECO:0000313" key="8">
    <source>
        <dbReference type="EMBL" id="RRJ32979.1"/>
    </source>
</evidence>
<dbReference type="InterPro" id="IPR050556">
    <property type="entry name" value="Type_II_TA_system_RNase"/>
</dbReference>
<comment type="caution">
    <text evidence="8">The sequence shown here is derived from an EMBL/GenBank/DDBJ whole genome shotgun (WGS) entry which is preliminary data.</text>
</comment>
<keyword evidence="9" id="KW-1185">Reference proteome</keyword>
<dbReference type="RefSeq" id="WP_124953832.1">
    <property type="nucleotide sequence ID" value="NZ_RRCH01000005.1"/>
</dbReference>
<accession>A0A3P3RJI8</accession>
<sequence length="87" mass="9479">MVYDSFRLNASPKIRRELADIPVTPFDGDAAEEAATIHATLADRGNLINKLDILIAGTARHQDATVVAAGRDFDRVPELDVHNPKTV</sequence>
<dbReference type="SUPFAM" id="SSF88723">
    <property type="entry name" value="PIN domain-like"/>
    <property type="match status" value="1"/>
</dbReference>
<name>A0A3P3RJI8_9EURY</name>
<dbReference type="AlphaFoldDB" id="A0A3P3RJI8"/>
<evidence type="ECO:0000256" key="6">
    <source>
        <dbReference type="ARBA" id="ARBA00038093"/>
    </source>
</evidence>
<gene>
    <name evidence="8" type="ORF">EIK79_03805</name>
</gene>
<dbReference type="PANTHER" id="PTHR33653:SF1">
    <property type="entry name" value="RIBONUCLEASE VAPC2"/>
    <property type="match status" value="1"/>
</dbReference>
<feature type="domain" description="PIN" evidence="7">
    <location>
        <begin position="13"/>
        <end position="78"/>
    </location>
</feature>
<keyword evidence="4" id="KW-0378">Hydrolase</keyword>
<dbReference type="Gene3D" id="3.40.50.1010">
    <property type="entry name" value="5'-nuclease"/>
    <property type="match status" value="1"/>
</dbReference>
<comment type="similarity">
    <text evidence="6">Belongs to the PINc/VapC protein family.</text>
</comment>
<reference evidence="8 9" key="1">
    <citation type="submission" date="2018-11" db="EMBL/GenBank/DDBJ databases">
        <title>Taxonoimc description of Halomarina strain SPP-AMP-1.</title>
        <authorList>
            <person name="Pal Y."/>
            <person name="Srinivasana K."/>
            <person name="Verma A."/>
            <person name="Kumar P."/>
        </authorList>
    </citation>
    <scope>NUCLEOTIDE SEQUENCE [LARGE SCALE GENOMIC DNA]</scope>
    <source>
        <strain evidence="8 9">SPP-AMP-1</strain>
    </source>
</reference>
<evidence type="ECO:0000256" key="2">
    <source>
        <dbReference type="ARBA" id="ARBA00022722"/>
    </source>
</evidence>
<evidence type="ECO:0000256" key="5">
    <source>
        <dbReference type="ARBA" id="ARBA00022842"/>
    </source>
</evidence>
<dbReference type="OrthoDB" id="147588at2157"/>
<dbReference type="GO" id="GO:0016787">
    <property type="term" value="F:hydrolase activity"/>
    <property type="evidence" value="ECO:0007669"/>
    <property type="project" value="UniProtKB-KW"/>
</dbReference>
<keyword evidence="2" id="KW-0540">Nuclease</keyword>
<dbReference type="Proteomes" id="UP000282322">
    <property type="component" value="Unassembled WGS sequence"/>
</dbReference>
<keyword evidence="5" id="KW-0460">Magnesium</keyword>
<protein>
    <submittedName>
        <fullName evidence="8">Type II toxin-antitoxin system VapC family toxin</fullName>
    </submittedName>
</protein>
<dbReference type="GO" id="GO:0004518">
    <property type="term" value="F:nuclease activity"/>
    <property type="evidence" value="ECO:0007669"/>
    <property type="project" value="UniProtKB-KW"/>
</dbReference>
<evidence type="ECO:0000313" key="9">
    <source>
        <dbReference type="Proteomes" id="UP000282322"/>
    </source>
</evidence>
<dbReference type="PANTHER" id="PTHR33653">
    <property type="entry name" value="RIBONUCLEASE VAPC2"/>
    <property type="match status" value="1"/>
</dbReference>
<dbReference type="Pfam" id="PF01850">
    <property type="entry name" value="PIN"/>
    <property type="match status" value="1"/>
</dbReference>
<evidence type="ECO:0000256" key="1">
    <source>
        <dbReference type="ARBA" id="ARBA00001946"/>
    </source>
</evidence>
<dbReference type="CDD" id="cd09881">
    <property type="entry name" value="PIN_VapC4-5_FitB-like"/>
    <property type="match status" value="1"/>
</dbReference>
<dbReference type="InterPro" id="IPR002716">
    <property type="entry name" value="PIN_dom"/>
</dbReference>
<evidence type="ECO:0000256" key="4">
    <source>
        <dbReference type="ARBA" id="ARBA00022801"/>
    </source>
</evidence>
<dbReference type="InterPro" id="IPR029060">
    <property type="entry name" value="PIN-like_dom_sf"/>
</dbReference>
<dbReference type="EMBL" id="RRCH01000005">
    <property type="protein sequence ID" value="RRJ32979.1"/>
    <property type="molecule type" value="Genomic_DNA"/>
</dbReference>